<keyword evidence="2" id="KW-1185">Reference proteome</keyword>
<accession>A0ABN2N4C5</accession>
<proteinExistence type="predicted"/>
<sequence length="71" mass="7591">MTVPVHPALSRDGRLTDIGDRLIESLEALVDRHRSSRAAAGEAIPSELIAAEVAQHLAVARSALQRTPRLG</sequence>
<protein>
    <recommendedName>
        <fullName evidence="3">GntR C-terminal domain-containing protein</fullName>
    </recommendedName>
</protein>
<dbReference type="RefSeq" id="WP_344417909.1">
    <property type="nucleotide sequence ID" value="NZ_BAAAQK010000009.1"/>
</dbReference>
<dbReference type="EMBL" id="BAAAQK010000009">
    <property type="protein sequence ID" value="GAA1852084.1"/>
    <property type="molecule type" value="Genomic_DNA"/>
</dbReference>
<dbReference type="Proteomes" id="UP001500449">
    <property type="component" value="Unassembled WGS sequence"/>
</dbReference>
<gene>
    <name evidence="1" type="ORF">GCM10009836_35140</name>
</gene>
<reference evidence="1 2" key="1">
    <citation type="journal article" date="2019" name="Int. J. Syst. Evol. Microbiol.">
        <title>The Global Catalogue of Microorganisms (GCM) 10K type strain sequencing project: providing services to taxonomists for standard genome sequencing and annotation.</title>
        <authorList>
            <consortium name="The Broad Institute Genomics Platform"/>
            <consortium name="The Broad Institute Genome Sequencing Center for Infectious Disease"/>
            <person name="Wu L."/>
            <person name="Ma J."/>
        </authorList>
    </citation>
    <scope>NUCLEOTIDE SEQUENCE [LARGE SCALE GENOMIC DNA]</scope>
    <source>
        <strain evidence="1 2">JCM 16009</strain>
    </source>
</reference>
<name>A0ABN2N4C5_9PSEU</name>
<evidence type="ECO:0008006" key="3">
    <source>
        <dbReference type="Google" id="ProtNLM"/>
    </source>
</evidence>
<evidence type="ECO:0000313" key="2">
    <source>
        <dbReference type="Proteomes" id="UP001500449"/>
    </source>
</evidence>
<evidence type="ECO:0000313" key="1">
    <source>
        <dbReference type="EMBL" id="GAA1852084.1"/>
    </source>
</evidence>
<organism evidence="1 2">
    <name type="scientific">Pseudonocardia ailaonensis</name>
    <dbReference type="NCBI Taxonomy" id="367279"/>
    <lineage>
        <taxon>Bacteria</taxon>
        <taxon>Bacillati</taxon>
        <taxon>Actinomycetota</taxon>
        <taxon>Actinomycetes</taxon>
        <taxon>Pseudonocardiales</taxon>
        <taxon>Pseudonocardiaceae</taxon>
        <taxon>Pseudonocardia</taxon>
    </lineage>
</organism>
<comment type="caution">
    <text evidence="1">The sequence shown here is derived from an EMBL/GenBank/DDBJ whole genome shotgun (WGS) entry which is preliminary data.</text>
</comment>